<evidence type="ECO:0000313" key="1">
    <source>
        <dbReference type="EMBL" id="KAJ8065855.1"/>
    </source>
</evidence>
<gene>
    <name evidence="1" type="ORF">OCU04_004959</name>
</gene>
<dbReference type="OrthoDB" id="3505615at2759"/>
<keyword evidence="2" id="KW-1185">Reference proteome</keyword>
<dbReference type="AlphaFoldDB" id="A0A9X0AN78"/>
<organism evidence="1 2">
    <name type="scientific">Sclerotinia nivalis</name>
    <dbReference type="NCBI Taxonomy" id="352851"/>
    <lineage>
        <taxon>Eukaryota</taxon>
        <taxon>Fungi</taxon>
        <taxon>Dikarya</taxon>
        <taxon>Ascomycota</taxon>
        <taxon>Pezizomycotina</taxon>
        <taxon>Leotiomycetes</taxon>
        <taxon>Helotiales</taxon>
        <taxon>Sclerotiniaceae</taxon>
        <taxon>Sclerotinia</taxon>
    </lineage>
</organism>
<sequence>MPNATQEKITLLLQSSPYHIELLQIEKDYRASHKPILAQTKKSLTAYRVATRAGNTAAAQECQDNIDQNVHKMVDIHKEKKREWDIVIGRLGEDVGGLLGRTLTDVARELGGSGAAADGNDMNLEKVLAEVVKRMHSE</sequence>
<proteinExistence type="predicted"/>
<dbReference type="EMBL" id="JAPEIS010000005">
    <property type="protein sequence ID" value="KAJ8065855.1"/>
    <property type="molecule type" value="Genomic_DNA"/>
</dbReference>
<protein>
    <submittedName>
        <fullName evidence="1">Uncharacterized protein</fullName>
    </submittedName>
</protein>
<comment type="caution">
    <text evidence="1">The sequence shown here is derived from an EMBL/GenBank/DDBJ whole genome shotgun (WGS) entry which is preliminary data.</text>
</comment>
<dbReference type="Proteomes" id="UP001152300">
    <property type="component" value="Unassembled WGS sequence"/>
</dbReference>
<name>A0A9X0AN78_9HELO</name>
<reference evidence="1" key="1">
    <citation type="submission" date="2022-11" db="EMBL/GenBank/DDBJ databases">
        <title>Genome Resource of Sclerotinia nivalis Strain SnTB1, a Plant Pathogen Isolated from American Ginseng.</title>
        <authorList>
            <person name="Fan S."/>
        </authorList>
    </citation>
    <scope>NUCLEOTIDE SEQUENCE</scope>
    <source>
        <strain evidence="1">SnTB1</strain>
    </source>
</reference>
<evidence type="ECO:0000313" key="2">
    <source>
        <dbReference type="Proteomes" id="UP001152300"/>
    </source>
</evidence>
<accession>A0A9X0AN78</accession>